<accession>A0A327N885</accession>
<keyword evidence="1" id="KW-1133">Transmembrane helix</keyword>
<sequence length="129" mass="14685">MSVATTGVQGRCAHCQRTLRLQPWQLNAIAINEAFACAHCQKHLQLRCPDQIRRFKSLDSFSLLRASLRMMVCTALLVALVMEWVGMLSVIEQLNASLIAIFVYFAAVRYFRRRQHLTLILEAARAHAD</sequence>
<gene>
    <name evidence="2" type="ORF">DOZ80_05140</name>
</gene>
<evidence type="ECO:0000313" key="3">
    <source>
        <dbReference type="Proteomes" id="UP000249493"/>
    </source>
</evidence>
<organism evidence="2 3">
    <name type="scientific">Pseudomonas fluorescens</name>
    <dbReference type="NCBI Taxonomy" id="294"/>
    <lineage>
        <taxon>Bacteria</taxon>
        <taxon>Pseudomonadati</taxon>
        <taxon>Pseudomonadota</taxon>
        <taxon>Gammaproteobacteria</taxon>
        <taxon>Pseudomonadales</taxon>
        <taxon>Pseudomonadaceae</taxon>
        <taxon>Pseudomonas</taxon>
    </lineage>
</organism>
<keyword evidence="1" id="KW-0472">Membrane</keyword>
<comment type="caution">
    <text evidence="2">The sequence shown here is derived from an EMBL/GenBank/DDBJ whole genome shotgun (WGS) entry which is preliminary data.</text>
</comment>
<dbReference type="EMBL" id="QLIN01000002">
    <property type="protein sequence ID" value="RAI71232.1"/>
    <property type="molecule type" value="Genomic_DNA"/>
</dbReference>
<dbReference type="Proteomes" id="UP000249493">
    <property type="component" value="Unassembled WGS sequence"/>
</dbReference>
<evidence type="ECO:0000313" key="2">
    <source>
        <dbReference type="EMBL" id="RAI71232.1"/>
    </source>
</evidence>
<dbReference type="AlphaFoldDB" id="A0A327N885"/>
<proteinExistence type="predicted"/>
<evidence type="ECO:0000256" key="1">
    <source>
        <dbReference type="SAM" id="Phobius"/>
    </source>
</evidence>
<keyword evidence="1" id="KW-0812">Transmembrane</keyword>
<feature type="transmembrane region" description="Helical" evidence="1">
    <location>
        <begin position="94"/>
        <end position="111"/>
    </location>
</feature>
<dbReference type="RefSeq" id="WP_111280825.1">
    <property type="nucleotide sequence ID" value="NZ_QLIN01000002.1"/>
</dbReference>
<name>A0A327N885_PSEFL</name>
<reference evidence="2 3" key="1">
    <citation type="submission" date="2018-06" db="EMBL/GenBank/DDBJ databases">
        <authorList>
            <person name="Zhirakovskaya E."/>
        </authorList>
    </citation>
    <scope>NUCLEOTIDE SEQUENCE [LARGE SCALE GENOMIC DNA]</scope>
    <source>
        <strain evidence="2 3">LY3</strain>
    </source>
</reference>
<protein>
    <submittedName>
        <fullName evidence="2">Uncharacterized protein</fullName>
    </submittedName>
</protein>
<feature type="transmembrane region" description="Helical" evidence="1">
    <location>
        <begin position="63"/>
        <end position="82"/>
    </location>
</feature>